<evidence type="ECO:0000256" key="14">
    <source>
        <dbReference type="ARBA" id="ARBA00023316"/>
    </source>
</evidence>
<comment type="similarity">
    <text evidence="3">In the N-terminal section; belongs to the glycosyltransferase 51 family.</text>
</comment>
<comment type="caution">
    <text evidence="21">The sequence shown here is derived from an EMBL/GenBank/DDBJ whole genome shotgun (WGS) entry which is preliminary data.</text>
</comment>
<dbReference type="GO" id="GO:0008955">
    <property type="term" value="F:peptidoglycan glycosyltransferase activity"/>
    <property type="evidence" value="ECO:0007669"/>
    <property type="project" value="UniProtKB-EC"/>
</dbReference>
<evidence type="ECO:0000256" key="3">
    <source>
        <dbReference type="ARBA" id="ARBA00007739"/>
    </source>
</evidence>
<dbReference type="PATRIC" id="fig|1618443.3.peg.541"/>
<keyword evidence="13" id="KW-0511">Multifunctional enzyme</keyword>
<dbReference type="GO" id="GO:0009002">
    <property type="term" value="F:serine-type D-Ala-D-Ala carboxypeptidase activity"/>
    <property type="evidence" value="ECO:0007669"/>
    <property type="project" value="UniProtKB-EC"/>
</dbReference>
<dbReference type="FunFam" id="1.10.3810.10:FF:000001">
    <property type="entry name" value="Penicillin-binding protein 1A"/>
    <property type="match status" value="1"/>
</dbReference>
<dbReference type="PANTHER" id="PTHR32282:SF11">
    <property type="entry name" value="PENICILLIN-BINDING PROTEIN 1B"/>
    <property type="match status" value="1"/>
</dbReference>
<dbReference type="GO" id="GO:0008360">
    <property type="term" value="P:regulation of cell shape"/>
    <property type="evidence" value="ECO:0007669"/>
    <property type="project" value="UniProtKB-KW"/>
</dbReference>
<keyword evidence="7" id="KW-0328">Glycosyltransferase</keyword>
<dbReference type="Pfam" id="PF00912">
    <property type="entry name" value="Transgly"/>
    <property type="match status" value="1"/>
</dbReference>
<feature type="compositionally biased region" description="Low complexity" evidence="17">
    <location>
        <begin position="722"/>
        <end position="746"/>
    </location>
</feature>
<dbReference type="SUPFAM" id="SSF56601">
    <property type="entry name" value="beta-lactamase/transpeptidase-like"/>
    <property type="match status" value="1"/>
</dbReference>
<evidence type="ECO:0000256" key="7">
    <source>
        <dbReference type="ARBA" id="ARBA00022676"/>
    </source>
</evidence>
<keyword evidence="5" id="KW-0121">Carboxypeptidase</keyword>
<keyword evidence="4" id="KW-1003">Cell membrane</keyword>
<keyword evidence="10" id="KW-0133">Cell shape</keyword>
<dbReference type="Pfam" id="PF00905">
    <property type="entry name" value="Transpeptidase"/>
    <property type="match status" value="1"/>
</dbReference>
<evidence type="ECO:0000313" key="21">
    <source>
        <dbReference type="EMBL" id="KKS98152.1"/>
    </source>
</evidence>
<evidence type="ECO:0000256" key="17">
    <source>
        <dbReference type="SAM" id="MobiDB-lite"/>
    </source>
</evidence>
<dbReference type="GO" id="GO:0030288">
    <property type="term" value="C:outer membrane-bounded periplasmic space"/>
    <property type="evidence" value="ECO:0007669"/>
    <property type="project" value="TreeGrafter"/>
</dbReference>
<dbReference type="Gene3D" id="3.40.710.10">
    <property type="entry name" value="DD-peptidase/beta-lactamase superfamily"/>
    <property type="match status" value="1"/>
</dbReference>
<protein>
    <submittedName>
        <fullName evidence="21">1A family penicillin-binding protein</fullName>
    </submittedName>
</protein>
<feature type="compositionally biased region" description="Acidic residues" evidence="17">
    <location>
        <begin position="687"/>
        <end position="711"/>
    </location>
</feature>
<dbReference type="InterPro" id="IPR001264">
    <property type="entry name" value="Glyco_trans_51"/>
</dbReference>
<sequence length="746" mass="83215">MKKLLSVVKKILPYWFFISVVVVFLVFLFGLYTYIIFIANLATPERLMNSNNTGLVLTDRNGKVFYKSGQLKELEPVPLNETPLLLRQATIQIEDREFYDHPGFSFTGIARSILLNLKVQDLTYGGSTITQQLVKNSLLTADKTIRRKFQELILSFEVERRYDKDKILEMYLNSIYYGEGAYGVAAAAETYFGKNINEVNLSEAVILAALPQAPSRLSPITGDRQQLFERQKLILDRLLEAKIIENEEYREAVGSPPDFLENQPEETFTAPHFAVYVKSLLIDMYGEDTVIRNGFQVTTSLDLSLQEEAQNILSGHVDRLAPQNVENGGLVVIKPSTGEILAMVGSYDWNNETFGKFNVVFSKRQPGSAFKPVVYTKAFMEGFKTTDILHDRPTDFGNYSPKNYDNRFRGDVTLRRALANSLNIPAVELLSMIGVDAALSLAGDLGITSLTEAERYGLSLTLGGGEVELFELTRAYGIFSQMGNSVPSHFFLEIKDKFGNLIYAYNPQTLIEDKIFTNSELSDYESVMKEKNINGSGSKRIIREKYAYLTTDILSDSFARAEIFGSVSALNLSRQAAVKTGTTDDYRDAWTIGYTPDLVTGVWIGNNDNRPMSRVAGSVGAAPIWHDVMEAAHRRLPQNNFSEPSGIIRLAVCRETLLPGCDCADKIEEVFDEDTVSAVDCPTPTPESEDENIPEENNDDNEDEPEEEENDPTLTPVPTPTVDPSATPELLPTEEVPLPTGLLPTL</sequence>
<evidence type="ECO:0000256" key="16">
    <source>
        <dbReference type="ARBA" id="ARBA00049902"/>
    </source>
</evidence>
<keyword evidence="18" id="KW-1133">Transmembrane helix</keyword>
<dbReference type="SUPFAM" id="SSF53955">
    <property type="entry name" value="Lysozyme-like"/>
    <property type="match status" value="1"/>
</dbReference>
<comment type="similarity">
    <text evidence="2">In the C-terminal section; belongs to the transpeptidase family.</text>
</comment>
<keyword evidence="8" id="KW-0808">Transferase</keyword>
<evidence type="ECO:0000256" key="13">
    <source>
        <dbReference type="ARBA" id="ARBA00023268"/>
    </source>
</evidence>
<dbReference type="GO" id="GO:0008658">
    <property type="term" value="F:penicillin binding"/>
    <property type="evidence" value="ECO:0007669"/>
    <property type="project" value="InterPro"/>
</dbReference>
<dbReference type="NCBIfam" id="TIGR02074">
    <property type="entry name" value="PBP_1a_fam"/>
    <property type="match status" value="1"/>
</dbReference>
<dbReference type="GO" id="GO:0009252">
    <property type="term" value="P:peptidoglycan biosynthetic process"/>
    <property type="evidence" value="ECO:0007669"/>
    <property type="project" value="UniProtKB-KW"/>
</dbReference>
<dbReference type="PANTHER" id="PTHR32282">
    <property type="entry name" value="BINDING PROTEIN TRANSPEPTIDASE, PUTATIVE-RELATED"/>
    <property type="match status" value="1"/>
</dbReference>
<evidence type="ECO:0000259" key="19">
    <source>
        <dbReference type="Pfam" id="PF00905"/>
    </source>
</evidence>
<dbReference type="GO" id="GO:0005886">
    <property type="term" value="C:plasma membrane"/>
    <property type="evidence" value="ECO:0007669"/>
    <property type="project" value="UniProtKB-SubCell"/>
</dbReference>
<evidence type="ECO:0000256" key="6">
    <source>
        <dbReference type="ARBA" id="ARBA00022670"/>
    </source>
</evidence>
<evidence type="ECO:0000259" key="20">
    <source>
        <dbReference type="Pfam" id="PF00912"/>
    </source>
</evidence>
<organism evidence="21 22">
    <name type="scientific">Candidatus Gottesmanbacteria bacterium GW2011_GWA2_43_14</name>
    <dbReference type="NCBI Taxonomy" id="1618443"/>
    <lineage>
        <taxon>Bacteria</taxon>
        <taxon>Candidatus Gottesmaniibacteriota</taxon>
    </lineage>
</organism>
<evidence type="ECO:0000256" key="9">
    <source>
        <dbReference type="ARBA" id="ARBA00022801"/>
    </source>
</evidence>
<comment type="catalytic activity">
    <reaction evidence="16">
        <text>[GlcNAc-(1-&gt;4)-Mur2Ac(oyl-L-Ala-gamma-D-Glu-L-Lys-D-Ala-D-Ala)](n)-di-trans,octa-cis-undecaprenyl diphosphate + beta-D-GlcNAc-(1-&gt;4)-Mur2Ac(oyl-L-Ala-gamma-D-Glu-L-Lys-D-Ala-D-Ala)-di-trans,octa-cis-undecaprenyl diphosphate = [GlcNAc-(1-&gt;4)-Mur2Ac(oyl-L-Ala-gamma-D-Glu-L-Lys-D-Ala-D-Ala)](n+1)-di-trans,octa-cis-undecaprenyl diphosphate + di-trans,octa-cis-undecaprenyl diphosphate + H(+)</text>
        <dbReference type="Rhea" id="RHEA:23708"/>
        <dbReference type="Rhea" id="RHEA-COMP:9602"/>
        <dbReference type="Rhea" id="RHEA-COMP:9603"/>
        <dbReference type="ChEBI" id="CHEBI:15378"/>
        <dbReference type="ChEBI" id="CHEBI:58405"/>
        <dbReference type="ChEBI" id="CHEBI:60033"/>
        <dbReference type="ChEBI" id="CHEBI:78435"/>
        <dbReference type="EC" id="2.4.99.28"/>
    </reaction>
</comment>
<dbReference type="GO" id="GO:0006508">
    <property type="term" value="P:proteolysis"/>
    <property type="evidence" value="ECO:0007669"/>
    <property type="project" value="UniProtKB-KW"/>
</dbReference>
<evidence type="ECO:0000256" key="1">
    <source>
        <dbReference type="ARBA" id="ARBA00004236"/>
    </source>
</evidence>
<evidence type="ECO:0000256" key="2">
    <source>
        <dbReference type="ARBA" id="ARBA00007090"/>
    </source>
</evidence>
<feature type="domain" description="Penicillin-binding protein transpeptidase" evidence="19">
    <location>
        <begin position="328"/>
        <end position="630"/>
    </location>
</feature>
<feature type="domain" description="Glycosyl transferase family 51" evidence="20">
    <location>
        <begin position="65"/>
        <end position="238"/>
    </location>
</feature>
<keyword evidence="18" id="KW-0812">Transmembrane</keyword>
<keyword evidence="14" id="KW-0961">Cell wall biogenesis/degradation</keyword>
<dbReference type="InterPro" id="IPR023346">
    <property type="entry name" value="Lysozyme-like_dom_sf"/>
</dbReference>
<dbReference type="AlphaFoldDB" id="A0A0G1DKR9"/>
<evidence type="ECO:0000313" key="22">
    <source>
        <dbReference type="Proteomes" id="UP000034894"/>
    </source>
</evidence>
<proteinExistence type="inferred from homology"/>
<keyword evidence="9" id="KW-0378">Hydrolase</keyword>
<dbReference type="InterPro" id="IPR012338">
    <property type="entry name" value="Beta-lactam/transpept-like"/>
</dbReference>
<comment type="subcellular location">
    <subcellularLocation>
        <location evidence="1">Cell membrane</location>
    </subcellularLocation>
</comment>
<evidence type="ECO:0000256" key="8">
    <source>
        <dbReference type="ARBA" id="ARBA00022679"/>
    </source>
</evidence>
<evidence type="ECO:0000256" key="5">
    <source>
        <dbReference type="ARBA" id="ARBA00022645"/>
    </source>
</evidence>
<dbReference type="GO" id="GO:0071555">
    <property type="term" value="P:cell wall organization"/>
    <property type="evidence" value="ECO:0007669"/>
    <property type="project" value="UniProtKB-KW"/>
</dbReference>
<feature type="region of interest" description="Disordered" evidence="17">
    <location>
        <begin position="675"/>
        <end position="746"/>
    </location>
</feature>
<reference evidence="21 22" key="1">
    <citation type="journal article" date="2015" name="Nature">
        <title>rRNA introns, odd ribosomes, and small enigmatic genomes across a large radiation of phyla.</title>
        <authorList>
            <person name="Brown C.T."/>
            <person name="Hug L.A."/>
            <person name="Thomas B.C."/>
            <person name="Sharon I."/>
            <person name="Castelle C.J."/>
            <person name="Singh A."/>
            <person name="Wilkins M.J."/>
            <person name="Williams K.H."/>
            <person name="Banfield J.F."/>
        </authorList>
    </citation>
    <scope>NUCLEOTIDE SEQUENCE [LARGE SCALE GENOMIC DNA]</scope>
</reference>
<evidence type="ECO:0000256" key="18">
    <source>
        <dbReference type="SAM" id="Phobius"/>
    </source>
</evidence>
<evidence type="ECO:0000256" key="10">
    <source>
        <dbReference type="ARBA" id="ARBA00022960"/>
    </source>
</evidence>
<keyword evidence="11" id="KW-0573">Peptidoglycan synthesis</keyword>
<comment type="catalytic activity">
    <reaction evidence="15">
        <text>Preferential cleavage: (Ac)2-L-Lys-D-Ala-|-D-Ala. Also transpeptidation of peptidyl-alanyl moieties that are N-acyl substituents of D-alanine.</text>
        <dbReference type="EC" id="3.4.16.4"/>
    </reaction>
</comment>
<evidence type="ECO:0000256" key="4">
    <source>
        <dbReference type="ARBA" id="ARBA00022475"/>
    </source>
</evidence>
<name>A0A0G1DKR9_9BACT</name>
<evidence type="ECO:0000256" key="15">
    <source>
        <dbReference type="ARBA" id="ARBA00034000"/>
    </source>
</evidence>
<dbReference type="InterPro" id="IPR050396">
    <property type="entry name" value="Glycosyltr_51/Transpeptidase"/>
</dbReference>
<dbReference type="InterPro" id="IPR001460">
    <property type="entry name" value="PCN-bd_Tpept"/>
</dbReference>
<dbReference type="EMBL" id="LCFP01000003">
    <property type="protein sequence ID" value="KKS98152.1"/>
    <property type="molecule type" value="Genomic_DNA"/>
</dbReference>
<dbReference type="Gene3D" id="1.10.3810.10">
    <property type="entry name" value="Biosynthetic peptidoglycan transglycosylase-like"/>
    <property type="match status" value="1"/>
</dbReference>
<evidence type="ECO:0000256" key="12">
    <source>
        <dbReference type="ARBA" id="ARBA00023136"/>
    </source>
</evidence>
<dbReference type="Proteomes" id="UP000034894">
    <property type="component" value="Unassembled WGS sequence"/>
</dbReference>
<feature type="transmembrane region" description="Helical" evidence="18">
    <location>
        <begin position="12"/>
        <end position="37"/>
    </location>
</feature>
<keyword evidence="12 18" id="KW-0472">Membrane</keyword>
<dbReference type="InterPro" id="IPR036950">
    <property type="entry name" value="PBP_transglycosylase"/>
</dbReference>
<keyword evidence="6" id="KW-0645">Protease</keyword>
<evidence type="ECO:0000256" key="11">
    <source>
        <dbReference type="ARBA" id="ARBA00022984"/>
    </source>
</evidence>
<gene>
    <name evidence="21" type="ORF">UV73_C0003G0094</name>
</gene>
<accession>A0A0G1DKR9</accession>
<dbReference type="STRING" id="1618443.UV73_C0003G0094"/>